<dbReference type="Pfam" id="PF20732">
    <property type="entry name" value="NamZ_C"/>
    <property type="match status" value="1"/>
</dbReference>
<evidence type="ECO:0000313" key="4">
    <source>
        <dbReference type="Proteomes" id="UP000533476"/>
    </source>
</evidence>
<dbReference type="InterPro" id="IPR008302">
    <property type="entry name" value="NamZ"/>
</dbReference>
<sequence length="356" mass="38852">MTDARLVPVIDRLQAARNARLVRLFGPEHGVLNATREGEPVKTGVDAHSGLPAVSLYGDKKAPEVDLLRDLDAVVIDLADIGSRYYTNPSTLYYTLQAAEQAGIQAIVLDRPNPIGGVAREGHVLDPAYQSFVGMLPVPIRHGLTFGEEALLIRDRFLPTVDLVVVPTEGWERHMLFPDTGLQFVPPSPNTTGFAMTLLYPGTCLFEGTNISLGRGTPYPFTWLGAPWADGHAVAAWFNQQHLPGVIARPVYFTPARSWYAGELVSGVALHIVDAQRVHALKTGVTLIQAFLSLYPDQFRFGSEDDGTSRPFFDLLAGGPTLREAILSGSTDAYFTEEARQCAAFTNNVAPYLLYT</sequence>
<gene>
    <name evidence="3" type="ORF">HIJ39_17790</name>
</gene>
<evidence type="ECO:0000259" key="2">
    <source>
        <dbReference type="Pfam" id="PF20732"/>
    </source>
</evidence>
<feature type="domain" description="Peptidoglycan beta-N-acetylmuramidase NamZ C-terminal" evidence="2">
    <location>
        <begin position="198"/>
        <end position="355"/>
    </location>
</feature>
<dbReference type="Pfam" id="PF07075">
    <property type="entry name" value="NamZ_N"/>
    <property type="match status" value="1"/>
</dbReference>
<dbReference type="Gene3D" id="3.90.1150.140">
    <property type="match status" value="1"/>
</dbReference>
<organism evidence="3 4">
    <name type="scientific">Sulfobacillus harzensis</name>
    <dbReference type="NCBI Taxonomy" id="2729629"/>
    <lineage>
        <taxon>Bacteria</taxon>
        <taxon>Bacillati</taxon>
        <taxon>Bacillota</taxon>
        <taxon>Clostridia</taxon>
        <taxon>Eubacteriales</taxon>
        <taxon>Clostridiales Family XVII. Incertae Sedis</taxon>
        <taxon>Sulfobacillus</taxon>
    </lineage>
</organism>
<reference evidence="3 4" key="1">
    <citation type="submission" date="2020-04" db="EMBL/GenBank/DDBJ databases">
        <authorList>
            <person name="Zhang R."/>
            <person name="Schippers A."/>
        </authorList>
    </citation>
    <scope>NUCLEOTIDE SEQUENCE [LARGE SCALE GENOMIC DNA]</scope>
    <source>
        <strain evidence="3 4">DSM 109850</strain>
    </source>
</reference>
<protein>
    <submittedName>
        <fullName evidence="3">DUF1343 domain-containing protein</fullName>
    </submittedName>
</protein>
<keyword evidence="4" id="KW-1185">Reference proteome</keyword>
<dbReference type="EMBL" id="JABBVZ010000090">
    <property type="protein sequence ID" value="NMP24187.1"/>
    <property type="molecule type" value="Genomic_DNA"/>
</dbReference>
<dbReference type="PANTHER" id="PTHR42915">
    <property type="entry name" value="HYPOTHETICAL 460 KDA PROTEIN IN FEUA-SIGW INTERGENIC REGION [PRECURSOR]"/>
    <property type="match status" value="1"/>
</dbReference>
<dbReference type="GO" id="GO:0033922">
    <property type="term" value="F:peptidoglycan beta-N-acetylmuramidase activity"/>
    <property type="evidence" value="ECO:0007669"/>
    <property type="project" value="InterPro"/>
</dbReference>
<dbReference type="InterPro" id="IPR048503">
    <property type="entry name" value="NamZ_C"/>
</dbReference>
<proteinExistence type="predicted"/>
<comment type="caution">
    <text evidence="3">The sequence shown here is derived from an EMBL/GenBank/DDBJ whole genome shotgun (WGS) entry which is preliminary data.</text>
</comment>
<accession>A0A7Y0L758</accession>
<dbReference type="PANTHER" id="PTHR42915:SF1">
    <property type="entry name" value="PEPTIDOGLYCAN BETA-N-ACETYLMURAMIDASE NAMZ"/>
    <property type="match status" value="1"/>
</dbReference>
<dbReference type="AlphaFoldDB" id="A0A7Y0L758"/>
<dbReference type="PIRSF" id="PIRSF016719">
    <property type="entry name" value="UCP016719"/>
    <property type="match status" value="1"/>
</dbReference>
<evidence type="ECO:0000259" key="1">
    <source>
        <dbReference type="Pfam" id="PF07075"/>
    </source>
</evidence>
<evidence type="ECO:0000313" key="3">
    <source>
        <dbReference type="EMBL" id="NMP24187.1"/>
    </source>
</evidence>
<feature type="domain" description="Peptidoglycan beta-N-acetylmuramidase NamZ N-terminal" evidence="1">
    <location>
        <begin position="4"/>
        <end position="191"/>
    </location>
</feature>
<dbReference type="Gene3D" id="3.40.50.12170">
    <property type="entry name" value="Uncharacterised protein PF07075, DUF1343"/>
    <property type="match status" value="1"/>
</dbReference>
<dbReference type="InterPro" id="IPR048502">
    <property type="entry name" value="NamZ_N"/>
</dbReference>
<name>A0A7Y0L758_9FIRM</name>
<dbReference type="Proteomes" id="UP000533476">
    <property type="component" value="Unassembled WGS sequence"/>
</dbReference>